<keyword evidence="2" id="KW-1185">Reference proteome</keyword>
<organism evidence="1 2">
    <name type="scientific">Rhododendron molle</name>
    <name type="common">Chinese azalea</name>
    <name type="synonym">Azalea mollis</name>
    <dbReference type="NCBI Taxonomy" id="49168"/>
    <lineage>
        <taxon>Eukaryota</taxon>
        <taxon>Viridiplantae</taxon>
        <taxon>Streptophyta</taxon>
        <taxon>Embryophyta</taxon>
        <taxon>Tracheophyta</taxon>
        <taxon>Spermatophyta</taxon>
        <taxon>Magnoliopsida</taxon>
        <taxon>eudicotyledons</taxon>
        <taxon>Gunneridae</taxon>
        <taxon>Pentapetalae</taxon>
        <taxon>asterids</taxon>
        <taxon>Ericales</taxon>
        <taxon>Ericaceae</taxon>
        <taxon>Ericoideae</taxon>
        <taxon>Rhodoreae</taxon>
        <taxon>Rhododendron</taxon>
    </lineage>
</organism>
<name>A0ACC0MTI4_RHOML</name>
<evidence type="ECO:0000313" key="1">
    <source>
        <dbReference type="EMBL" id="KAI8544066.1"/>
    </source>
</evidence>
<dbReference type="EMBL" id="CM046395">
    <property type="protein sequence ID" value="KAI8544066.1"/>
    <property type="molecule type" value="Genomic_DNA"/>
</dbReference>
<evidence type="ECO:0000313" key="2">
    <source>
        <dbReference type="Proteomes" id="UP001062846"/>
    </source>
</evidence>
<dbReference type="Proteomes" id="UP001062846">
    <property type="component" value="Chromosome 8"/>
</dbReference>
<comment type="caution">
    <text evidence="1">The sequence shown here is derived from an EMBL/GenBank/DDBJ whole genome shotgun (WGS) entry which is preliminary data.</text>
</comment>
<proteinExistence type="predicted"/>
<accession>A0ACC0MTI4</accession>
<reference evidence="1" key="1">
    <citation type="submission" date="2022-02" db="EMBL/GenBank/DDBJ databases">
        <title>Plant Genome Project.</title>
        <authorList>
            <person name="Zhang R.-G."/>
        </authorList>
    </citation>
    <scope>NUCLEOTIDE SEQUENCE</scope>
    <source>
        <strain evidence="1">AT1</strain>
    </source>
</reference>
<sequence>MLTHQLITSQFSLSLSLSLKVPTSVLHAIFSPYLPCFRLCFSSIFSSTSRAVLTMAGVEAKILQNPPPKMSPKSPLAAQICLRLLGAAASLSAALVTVTSKQTVFLYGAVIDAQYTYSSAFTFFAIANLVACVFSVVSLFAAGILARNCKGPNKYFFMFLHDLAVTTLLMAACAAATAIGFVAKFGNIHIGWMAICSDFGRFCDRIIVAVTLSYLAVLVHLLLTVISANKLRGIHI</sequence>
<protein>
    <submittedName>
        <fullName evidence="1">Uncharacterized protein</fullName>
    </submittedName>
</protein>
<gene>
    <name evidence="1" type="ORF">RHMOL_Rhmol08G0266200</name>
</gene>